<dbReference type="InterPro" id="IPR043129">
    <property type="entry name" value="ATPase_NBD"/>
</dbReference>
<keyword evidence="2" id="KW-0645">Protease</keyword>
<dbReference type="OrthoDB" id="9784166at2"/>
<dbReference type="Proteomes" id="UP000245125">
    <property type="component" value="Unassembled WGS sequence"/>
</dbReference>
<feature type="domain" description="Gcp-like" evidence="1">
    <location>
        <begin position="52"/>
        <end position="245"/>
    </location>
</feature>
<dbReference type="PANTHER" id="PTHR11735">
    <property type="entry name" value="TRNA N6-ADENOSINE THREONYLCARBAMOYLTRANSFERASE"/>
    <property type="match status" value="1"/>
</dbReference>
<dbReference type="Pfam" id="PF00814">
    <property type="entry name" value="TsaD"/>
    <property type="match status" value="1"/>
</dbReference>
<proteinExistence type="predicted"/>
<organism evidence="2 3">
    <name type="scientific">Candidatus Sulfobium mesophilum</name>
    <dbReference type="NCBI Taxonomy" id="2016548"/>
    <lineage>
        <taxon>Bacteria</taxon>
        <taxon>Pseudomonadati</taxon>
        <taxon>Nitrospirota</taxon>
        <taxon>Nitrospiria</taxon>
        <taxon>Nitrospirales</taxon>
        <taxon>Nitrospiraceae</taxon>
        <taxon>Candidatus Sulfobium</taxon>
    </lineage>
</organism>
<dbReference type="NCBIfam" id="TIGR03725">
    <property type="entry name" value="T6A_YeaZ"/>
    <property type="match status" value="1"/>
</dbReference>
<name>A0A2U3QIM4_9BACT</name>
<evidence type="ECO:0000259" key="1">
    <source>
        <dbReference type="Pfam" id="PF00814"/>
    </source>
</evidence>
<evidence type="ECO:0000313" key="3">
    <source>
        <dbReference type="Proteomes" id="UP000245125"/>
    </source>
</evidence>
<dbReference type="GO" id="GO:0002949">
    <property type="term" value="P:tRNA threonylcarbamoyladenosine modification"/>
    <property type="evidence" value="ECO:0007669"/>
    <property type="project" value="InterPro"/>
</dbReference>
<dbReference type="SUPFAM" id="SSF53067">
    <property type="entry name" value="Actin-like ATPase domain"/>
    <property type="match status" value="2"/>
</dbReference>
<dbReference type="CDD" id="cd24032">
    <property type="entry name" value="ASKHA_NBD_TsaB"/>
    <property type="match status" value="1"/>
</dbReference>
<sequence length="249" mass="27523">MTEPDQAPDTDRFDYNRNNMKVLAVETSTMLGGVAVVDDEKGLVAETRLNVKTTHSERLMTAVDNVLKQGELILSDIDVFGVAIGPGSFTGLRIGLSTVKGLSYATGKKIVTVPTLEAFAWNFPFCPHQVCLMLDARRSEVYAAVFKWEDSGFRRLLPETSIKPEDLLKSLEGTVLFAGEGVSLYNKKIADIFKERALIAPPQTMVPSPANVAMLGLEKAKNGNYADSWTQVPYYIRRSEAEVKWSEKV</sequence>
<dbReference type="InterPro" id="IPR022496">
    <property type="entry name" value="T6A_TsaB"/>
</dbReference>
<dbReference type="InterPro" id="IPR000905">
    <property type="entry name" value="Gcp-like_dom"/>
</dbReference>
<keyword evidence="3" id="KW-1185">Reference proteome</keyword>
<evidence type="ECO:0000313" key="2">
    <source>
        <dbReference type="EMBL" id="SPQ01219.1"/>
    </source>
</evidence>
<protein>
    <submittedName>
        <fullName evidence="2">Peptidase M22, glycoprotease</fullName>
    </submittedName>
</protein>
<dbReference type="EMBL" id="OUUY01000094">
    <property type="protein sequence ID" value="SPQ01219.1"/>
    <property type="molecule type" value="Genomic_DNA"/>
</dbReference>
<dbReference type="GO" id="GO:0006508">
    <property type="term" value="P:proteolysis"/>
    <property type="evidence" value="ECO:0007669"/>
    <property type="project" value="UniProtKB-KW"/>
</dbReference>
<dbReference type="GO" id="GO:0005829">
    <property type="term" value="C:cytosol"/>
    <property type="evidence" value="ECO:0007669"/>
    <property type="project" value="TreeGrafter"/>
</dbReference>
<dbReference type="Gene3D" id="3.30.420.40">
    <property type="match status" value="2"/>
</dbReference>
<reference evidence="3" key="1">
    <citation type="submission" date="2018-03" db="EMBL/GenBank/DDBJ databases">
        <authorList>
            <person name="Zecchin S."/>
        </authorList>
    </citation>
    <scope>NUCLEOTIDE SEQUENCE [LARGE SCALE GENOMIC DNA]</scope>
</reference>
<dbReference type="PANTHER" id="PTHR11735:SF11">
    <property type="entry name" value="TRNA THREONYLCARBAMOYLADENOSINE BIOSYNTHESIS PROTEIN TSAB"/>
    <property type="match status" value="1"/>
</dbReference>
<keyword evidence="2" id="KW-0378">Hydrolase</keyword>
<dbReference type="AlphaFoldDB" id="A0A2U3QIM4"/>
<accession>A0A2U3QIM4</accession>
<dbReference type="GO" id="GO:0008233">
    <property type="term" value="F:peptidase activity"/>
    <property type="evidence" value="ECO:0007669"/>
    <property type="project" value="UniProtKB-KW"/>
</dbReference>
<gene>
    <name evidence="2" type="ORF">NBG4_470020</name>
</gene>